<evidence type="ECO:0000313" key="1">
    <source>
        <dbReference type="EMBL" id="PAX59792.1"/>
    </source>
</evidence>
<dbReference type="OrthoDB" id="428592at2"/>
<dbReference type="AlphaFoldDB" id="A0A2A2TMY0"/>
<evidence type="ECO:0000313" key="2">
    <source>
        <dbReference type="Proteomes" id="UP000218238"/>
    </source>
</evidence>
<name>A0A2A2TMY0_9CYAN</name>
<protein>
    <submittedName>
        <fullName evidence="1">Uncharacterized protein</fullName>
    </submittedName>
</protein>
<keyword evidence="2" id="KW-1185">Reference proteome</keyword>
<accession>A0A2A2TMY0</accession>
<dbReference type="RefSeq" id="WP_095720691.1">
    <property type="nucleotide sequence ID" value="NZ_NTFS01000035.1"/>
</dbReference>
<dbReference type="Proteomes" id="UP000218238">
    <property type="component" value="Unassembled WGS sequence"/>
</dbReference>
<organism evidence="1 2">
    <name type="scientific">Brunnivagina elsteri CCALA 953</name>
    <dbReference type="NCBI Taxonomy" id="987040"/>
    <lineage>
        <taxon>Bacteria</taxon>
        <taxon>Bacillati</taxon>
        <taxon>Cyanobacteriota</taxon>
        <taxon>Cyanophyceae</taxon>
        <taxon>Nostocales</taxon>
        <taxon>Calotrichaceae</taxon>
        <taxon>Brunnivagina</taxon>
    </lineage>
</organism>
<comment type="caution">
    <text evidence="1">The sequence shown here is derived from an EMBL/GenBank/DDBJ whole genome shotgun (WGS) entry which is preliminary data.</text>
</comment>
<gene>
    <name evidence="1" type="ORF">CK510_05285</name>
</gene>
<reference evidence="1 2" key="1">
    <citation type="submission" date="2017-08" db="EMBL/GenBank/DDBJ databases">
        <title>Draft genome sequence of filamentous cyanobacterium Calothrix elsteri CCALA 953.</title>
        <authorList>
            <person name="Gagunashvili A.N."/>
            <person name="Elster J."/>
            <person name="Andresson O.S."/>
        </authorList>
    </citation>
    <scope>NUCLEOTIDE SEQUENCE [LARGE SCALE GENOMIC DNA]</scope>
    <source>
        <strain evidence="1 2">CCALA 953</strain>
    </source>
</reference>
<proteinExistence type="predicted"/>
<dbReference type="EMBL" id="NTFS01000035">
    <property type="protein sequence ID" value="PAX59792.1"/>
    <property type="molecule type" value="Genomic_DNA"/>
</dbReference>
<sequence>MNNNLDKLLSKIKHEADAMDKIYARRDDLRYRSIQALVLDYGKPFINRIIPSPFRSEAGLCYQNCFERLLLHGDYHYCEGYAIDDDLNLAIAHAWLIDDAGEVVDPTWRDDSTGATYFGVVFDGEYVLKMGEKSERYGIFENDYMNGHKLMMGGLPPNALHSKFHPKYAK</sequence>